<proteinExistence type="predicted"/>
<reference evidence="8" key="1">
    <citation type="submission" date="2023-07" db="EMBL/GenBank/DDBJ databases">
        <title>draft genome sequence of fig (Ficus carica).</title>
        <authorList>
            <person name="Takahashi T."/>
            <person name="Nishimura K."/>
        </authorList>
    </citation>
    <scope>NUCLEOTIDE SEQUENCE</scope>
</reference>
<evidence type="ECO:0000313" key="9">
    <source>
        <dbReference type="Proteomes" id="UP001187192"/>
    </source>
</evidence>
<organism evidence="8 9">
    <name type="scientific">Ficus carica</name>
    <name type="common">Common fig</name>
    <dbReference type="NCBI Taxonomy" id="3494"/>
    <lineage>
        <taxon>Eukaryota</taxon>
        <taxon>Viridiplantae</taxon>
        <taxon>Streptophyta</taxon>
        <taxon>Embryophyta</taxon>
        <taxon>Tracheophyta</taxon>
        <taxon>Spermatophyta</taxon>
        <taxon>Magnoliopsida</taxon>
        <taxon>eudicotyledons</taxon>
        <taxon>Gunneridae</taxon>
        <taxon>Pentapetalae</taxon>
        <taxon>rosids</taxon>
        <taxon>fabids</taxon>
        <taxon>Rosales</taxon>
        <taxon>Moraceae</taxon>
        <taxon>Ficeae</taxon>
        <taxon>Ficus</taxon>
    </lineage>
</organism>
<dbReference type="PROSITE" id="PS51005">
    <property type="entry name" value="NAC"/>
    <property type="match status" value="1"/>
</dbReference>
<dbReference type="GO" id="GO:0006355">
    <property type="term" value="P:regulation of DNA-templated transcription"/>
    <property type="evidence" value="ECO:0007669"/>
    <property type="project" value="InterPro"/>
</dbReference>
<dbReference type="Gene3D" id="2.170.150.80">
    <property type="entry name" value="NAC domain"/>
    <property type="match status" value="1"/>
</dbReference>
<dbReference type="EMBL" id="BTGU01000015">
    <property type="protein sequence ID" value="GMN42730.1"/>
    <property type="molecule type" value="Genomic_DNA"/>
</dbReference>
<dbReference type="AlphaFoldDB" id="A0AA88D3A3"/>
<evidence type="ECO:0000256" key="5">
    <source>
        <dbReference type="ARBA" id="ARBA00023242"/>
    </source>
</evidence>
<evidence type="ECO:0000256" key="6">
    <source>
        <dbReference type="SAM" id="MobiDB-lite"/>
    </source>
</evidence>
<name>A0AA88D3A3_FICCA</name>
<evidence type="ECO:0000313" key="8">
    <source>
        <dbReference type="EMBL" id="GMN42730.1"/>
    </source>
</evidence>
<dbReference type="GO" id="GO:0005634">
    <property type="term" value="C:nucleus"/>
    <property type="evidence" value="ECO:0007669"/>
    <property type="project" value="UniProtKB-SubCell"/>
</dbReference>
<dbReference type="PANTHER" id="PTHR31989">
    <property type="entry name" value="NAC DOMAIN-CONTAINING PROTEIN 82-RELATED"/>
    <property type="match status" value="1"/>
</dbReference>
<keyword evidence="4" id="KW-0804">Transcription</keyword>
<feature type="compositionally biased region" description="Acidic residues" evidence="6">
    <location>
        <begin position="232"/>
        <end position="276"/>
    </location>
</feature>
<protein>
    <recommendedName>
        <fullName evidence="7">NAC domain-containing protein</fullName>
    </recommendedName>
</protein>
<dbReference type="Proteomes" id="UP001187192">
    <property type="component" value="Unassembled WGS sequence"/>
</dbReference>
<dbReference type="Gramene" id="FCD_00012121-RA">
    <property type="protein sequence ID" value="FCD_00012121-RA:cds"/>
    <property type="gene ID" value="FCD_00012121"/>
</dbReference>
<keyword evidence="9" id="KW-1185">Reference proteome</keyword>
<feature type="compositionally biased region" description="Basic and acidic residues" evidence="6">
    <location>
        <begin position="219"/>
        <end position="228"/>
    </location>
</feature>
<keyword evidence="5" id="KW-0539">Nucleus</keyword>
<evidence type="ECO:0000259" key="7">
    <source>
        <dbReference type="PROSITE" id="PS51005"/>
    </source>
</evidence>
<dbReference type="InterPro" id="IPR036093">
    <property type="entry name" value="NAC_dom_sf"/>
</dbReference>
<evidence type="ECO:0000256" key="3">
    <source>
        <dbReference type="ARBA" id="ARBA00023125"/>
    </source>
</evidence>
<feature type="domain" description="NAC" evidence="7">
    <location>
        <begin position="10"/>
        <end position="174"/>
    </location>
</feature>
<dbReference type="Pfam" id="PF02365">
    <property type="entry name" value="NAM"/>
    <property type="match status" value="1"/>
</dbReference>
<feature type="region of interest" description="Disordered" evidence="6">
    <location>
        <begin position="356"/>
        <end position="376"/>
    </location>
</feature>
<keyword evidence="3" id="KW-0238">DNA-binding</keyword>
<accession>A0AA88D3A3</accession>
<dbReference type="GO" id="GO:0003677">
    <property type="term" value="F:DNA binding"/>
    <property type="evidence" value="ECO:0007669"/>
    <property type="project" value="UniProtKB-KW"/>
</dbReference>
<gene>
    <name evidence="8" type="ORF">TIFTF001_011932</name>
</gene>
<evidence type="ECO:0000256" key="1">
    <source>
        <dbReference type="ARBA" id="ARBA00004123"/>
    </source>
</evidence>
<feature type="region of interest" description="Disordered" evidence="6">
    <location>
        <begin position="205"/>
        <end position="299"/>
    </location>
</feature>
<comment type="subcellular location">
    <subcellularLocation>
        <location evidence="1">Nucleus</location>
    </subcellularLocation>
</comment>
<keyword evidence="2" id="KW-0805">Transcription regulation</keyword>
<dbReference type="SUPFAM" id="SSF101941">
    <property type="entry name" value="NAC domain"/>
    <property type="match status" value="2"/>
</dbReference>
<evidence type="ECO:0000256" key="4">
    <source>
        <dbReference type="ARBA" id="ARBA00023163"/>
    </source>
</evidence>
<sequence length="464" mass="52231">MRSITLPRGLPVGFRFRPTDEELITDYLKPKLLGTDPDVDHIVAEIDFCKFEPWELPLESKIESKDLWLFFCVQNLQLGSRKSSKRKRKSEDGTGVWKITGKRTTGKGTWKITGKEREIKDQDTKECIGKKKTLVYKGPIPGEKTNWVMQLYYIMPDHPFSNQTTYVLCRLKRKANDMDNTMESEEGSNEMVNTLDYEEGANEMHNTLDPQEGANDIVRTPDPEKGANDIDNTPDSEEGVLSEENANDMDYDMDNTPDPEEGANDMDNTPDPEEGTNDVAYTPDPEEGANDETITPDPKEAWAYDNDEAYQQLRSMPMYSPVREFVDNPVGIDTDTEQFYDQMPYSLCYLMNKANDNANTPDSEEGKPSGDITSEAENPVTLTTTSRVYGREEFLYGPKVNPYGNYNAESFIQPTSLKRPYPLDVPASVGTDVGGVDGRVKRSCSLANSSISSWRVTPIANESV</sequence>
<evidence type="ECO:0000256" key="2">
    <source>
        <dbReference type="ARBA" id="ARBA00023015"/>
    </source>
</evidence>
<comment type="caution">
    <text evidence="8">The sequence shown here is derived from an EMBL/GenBank/DDBJ whole genome shotgun (WGS) entry which is preliminary data.</text>
</comment>
<dbReference type="InterPro" id="IPR003441">
    <property type="entry name" value="NAC-dom"/>
</dbReference>